<proteinExistence type="predicted"/>
<accession>A0A699XEU6</accession>
<gene>
    <name evidence="1" type="ORF">Tci_929662</name>
</gene>
<dbReference type="AlphaFoldDB" id="A0A699XEU6"/>
<feature type="non-terminal residue" evidence="1">
    <location>
        <position position="45"/>
    </location>
</feature>
<protein>
    <submittedName>
        <fullName evidence="1">Uncharacterized protein</fullName>
    </submittedName>
</protein>
<name>A0A699XEU6_TANCI</name>
<comment type="caution">
    <text evidence="1">The sequence shown here is derived from an EMBL/GenBank/DDBJ whole genome shotgun (WGS) entry which is preliminary data.</text>
</comment>
<dbReference type="EMBL" id="BKCJ011843994">
    <property type="protein sequence ID" value="GFD57693.1"/>
    <property type="molecule type" value="Genomic_DNA"/>
</dbReference>
<organism evidence="1">
    <name type="scientific">Tanacetum cinerariifolium</name>
    <name type="common">Dalmatian daisy</name>
    <name type="synonym">Chrysanthemum cinerariifolium</name>
    <dbReference type="NCBI Taxonomy" id="118510"/>
    <lineage>
        <taxon>Eukaryota</taxon>
        <taxon>Viridiplantae</taxon>
        <taxon>Streptophyta</taxon>
        <taxon>Embryophyta</taxon>
        <taxon>Tracheophyta</taxon>
        <taxon>Spermatophyta</taxon>
        <taxon>Magnoliopsida</taxon>
        <taxon>eudicotyledons</taxon>
        <taxon>Gunneridae</taxon>
        <taxon>Pentapetalae</taxon>
        <taxon>asterids</taxon>
        <taxon>campanulids</taxon>
        <taxon>Asterales</taxon>
        <taxon>Asteraceae</taxon>
        <taxon>Asteroideae</taxon>
        <taxon>Anthemideae</taxon>
        <taxon>Anthemidinae</taxon>
        <taxon>Tanacetum</taxon>
    </lineage>
</organism>
<reference evidence="1" key="1">
    <citation type="journal article" date="2019" name="Sci. Rep.">
        <title>Draft genome of Tanacetum cinerariifolium, the natural source of mosquito coil.</title>
        <authorList>
            <person name="Yamashiro T."/>
            <person name="Shiraishi A."/>
            <person name="Satake H."/>
            <person name="Nakayama K."/>
        </authorList>
    </citation>
    <scope>NUCLEOTIDE SEQUENCE</scope>
</reference>
<evidence type="ECO:0000313" key="1">
    <source>
        <dbReference type="EMBL" id="GFD57693.1"/>
    </source>
</evidence>
<sequence>MYFKKFIKSRTVQGCSWSALHDSQKSKHPVLRERLRRHIRLIELT</sequence>